<reference evidence="6 7" key="1">
    <citation type="submission" date="2019-09" db="EMBL/GenBank/DDBJ databases">
        <title>Actinomadura physcomitrii sp. nov., a novel actinomycete isolated from moss [Physcomitrium sphaericum (Ludw) Fuernr].</title>
        <authorList>
            <person name="Zhuang X."/>
            <person name="Liu C."/>
        </authorList>
    </citation>
    <scope>NUCLEOTIDE SEQUENCE [LARGE SCALE GENOMIC DNA]</scope>
    <source>
        <strain evidence="6 7">HMC1</strain>
    </source>
</reference>
<evidence type="ECO:0000256" key="1">
    <source>
        <dbReference type="ARBA" id="ARBA00007154"/>
    </source>
</evidence>
<dbReference type="InterPro" id="IPR004165">
    <property type="entry name" value="CoA_trans_fam_I"/>
</dbReference>
<dbReference type="OrthoDB" id="9813111at2"/>
<feature type="compositionally biased region" description="Basic and acidic residues" evidence="5">
    <location>
        <begin position="519"/>
        <end position="558"/>
    </location>
</feature>
<dbReference type="RefSeq" id="WP_151561510.1">
    <property type="nucleotide sequence ID" value="NZ_WBMT01000008.1"/>
</dbReference>
<dbReference type="PIRSF" id="PIRSF000858">
    <property type="entry name" value="SCOT-t"/>
    <property type="match status" value="1"/>
</dbReference>
<dbReference type="SMART" id="SM00882">
    <property type="entry name" value="CoA_trans"/>
    <property type="match status" value="1"/>
</dbReference>
<dbReference type="PANTHER" id="PTHR43293">
    <property type="entry name" value="ACETATE COA-TRANSFERASE YDIF"/>
    <property type="match status" value="1"/>
</dbReference>
<dbReference type="EMBL" id="WBMT01000008">
    <property type="protein sequence ID" value="KAB2347887.1"/>
    <property type="molecule type" value="Genomic_DNA"/>
</dbReference>
<dbReference type="AlphaFoldDB" id="A0A6H9YYS2"/>
<keyword evidence="2 3" id="KW-0808">Transferase</keyword>
<name>A0A6H9YYS2_9ACTN</name>
<feature type="active site" description="5-glutamyl coenzyme A thioester intermediate" evidence="4">
    <location>
        <position position="322"/>
    </location>
</feature>
<proteinExistence type="inferred from homology"/>
<dbReference type="GO" id="GO:0008410">
    <property type="term" value="F:CoA-transferase activity"/>
    <property type="evidence" value="ECO:0007669"/>
    <property type="project" value="InterPro"/>
</dbReference>
<gene>
    <name evidence="6" type="ORF">F8566_18575</name>
</gene>
<dbReference type="GO" id="GO:0046952">
    <property type="term" value="P:ketone body catabolic process"/>
    <property type="evidence" value="ECO:0007669"/>
    <property type="project" value="InterPro"/>
</dbReference>
<dbReference type="Gene3D" id="3.40.1080.10">
    <property type="entry name" value="Glutaconate Coenzyme A-transferase"/>
    <property type="match status" value="2"/>
</dbReference>
<evidence type="ECO:0000313" key="6">
    <source>
        <dbReference type="EMBL" id="KAB2347887.1"/>
    </source>
</evidence>
<dbReference type="InterPro" id="IPR037171">
    <property type="entry name" value="NagB/RpiA_transferase-like"/>
</dbReference>
<dbReference type="Pfam" id="PF01144">
    <property type="entry name" value="CoA_trans"/>
    <property type="match status" value="1"/>
</dbReference>
<dbReference type="PANTHER" id="PTHR43293:SF1">
    <property type="entry name" value="ACETATE COA-TRANSFERASE YDIF"/>
    <property type="match status" value="1"/>
</dbReference>
<dbReference type="Proteomes" id="UP000468735">
    <property type="component" value="Unassembled WGS sequence"/>
</dbReference>
<organism evidence="6 7">
    <name type="scientific">Actinomadura rudentiformis</name>
    <dbReference type="NCBI Taxonomy" id="359158"/>
    <lineage>
        <taxon>Bacteria</taxon>
        <taxon>Bacillati</taxon>
        <taxon>Actinomycetota</taxon>
        <taxon>Actinomycetes</taxon>
        <taxon>Streptosporangiales</taxon>
        <taxon>Thermomonosporaceae</taxon>
        <taxon>Actinomadura</taxon>
    </lineage>
</organism>
<feature type="region of interest" description="Disordered" evidence="5">
    <location>
        <begin position="517"/>
        <end position="558"/>
    </location>
</feature>
<comment type="similarity">
    <text evidence="1 3">Belongs to the 3-oxoacid CoA-transferase family.</text>
</comment>
<dbReference type="InterPro" id="IPR014388">
    <property type="entry name" value="3-oxoacid_CoA-transferase"/>
</dbReference>
<evidence type="ECO:0000256" key="3">
    <source>
        <dbReference type="PIRNR" id="PIRNR000858"/>
    </source>
</evidence>
<evidence type="ECO:0000256" key="5">
    <source>
        <dbReference type="SAM" id="MobiDB-lite"/>
    </source>
</evidence>
<protein>
    <submittedName>
        <fullName evidence="6">3-oxoacid CoA-transferase</fullName>
    </submittedName>
</protein>
<evidence type="ECO:0000256" key="2">
    <source>
        <dbReference type="ARBA" id="ARBA00022679"/>
    </source>
</evidence>
<keyword evidence="7" id="KW-1185">Reference proteome</keyword>
<evidence type="ECO:0000313" key="7">
    <source>
        <dbReference type="Proteomes" id="UP000468735"/>
    </source>
</evidence>
<dbReference type="SUPFAM" id="SSF100950">
    <property type="entry name" value="NagB/RpiA/CoA transferase-like"/>
    <property type="match status" value="2"/>
</dbReference>
<comment type="caution">
    <text evidence="6">The sequence shown here is derived from an EMBL/GenBank/DDBJ whole genome shotgun (WGS) entry which is preliminary data.</text>
</comment>
<sequence length="558" mass="60084">MSARLVSVEQAAELVRDGDVLWIGGSGAGHGVPQAFIDQLAARFTRSASPRDLTTVRVVGIGDFDERGMSQLALPGLTRRTIGSNIGNEPRLGALVAGDEIESYSFPQGVLSALCRDIAAGRPGHLTHVGLGTYVDPRQTGGRQNARTAEQLVQVVELAGREWLFYPALPVDVAVIRATTADEDGNLTFEREPILGDSLALAMAAHNSGGIVIVQAERLAARGSLRPNEVRIPGAIVDYVYVDERQRQTYNTAHSPFYSGELRMPSDAGPPTTLDVRKVIARRALLEFRPGDICNLGFGISQQIGAVAAEEGVADRLTLTVEQGIFGGVPAHGPDGGAGVNYQARLEQPSMFDFYDGGGLDITSLSFAQVDRHGNVNVHAFGERMRGPGGFLNISALTRRLCFVGTFTAGGLRVGLAGGAPAIEREGAQRKFVDTVREISFNGRMALEKGQTVRYVTERAVFALTPEGLELIEVADGLDVRKDVLAHMEFRPTVSERLRPMDARLFRAARMGITDDFATGERSRHGRTGQRDARRVRGDRAGQPADERGLPRADRSAP</sequence>
<evidence type="ECO:0000256" key="4">
    <source>
        <dbReference type="PIRSR" id="PIRSR000858-1"/>
    </source>
</evidence>
<accession>A0A6H9YYS2</accession>